<evidence type="ECO:0000313" key="2">
    <source>
        <dbReference type="EMBL" id="KAJ6399484.1"/>
    </source>
</evidence>
<dbReference type="InterPro" id="IPR000873">
    <property type="entry name" value="AMP-dep_synth/lig_dom"/>
</dbReference>
<reference evidence="2" key="1">
    <citation type="submission" date="2022-10" db="EMBL/GenBank/DDBJ databases">
        <authorList>
            <person name="Hyden B.L."/>
            <person name="Feng K."/>
            <person name="Yates T."/>
            <person name="Jawdy S."/>
            <person name="Smart L.B."/>
            <person name="Muchero W."/>
        </authorList>
    </citation>
    <scope>NUCLEOTIDE SEQUENCE</scope>
    <source>
        <tissue evidence="2">Shoot tip</tissue>
    </source>
</reference>
<feature type="domain" description="AMP-dependent synthetase/ligase" evidence="1">
    <location>
        <begin position="48"/>
        <end position="136"/>
    </location>
</feature>
<evidence type="ECO:0000313" key="3">
    <source>
        <dbReference type="Proteomes" id="UP001141253"/>
    </source>
</evidence>
<dbReference type="PANTHER" id="PTHR22754:SF40">
    <property type="entry name" value="OS01G0636300 PROTEIN"/>
    <property type="match status" value="1"/>
</dbReference>
<evidence type="ECO:0000259" key="1">
    <source>
        <dbReference type="Pfam" id="PF00501"/>
    </source>
</evidence>
<protein>
    <recommendedName>
        <fullName evidence="1">AMP-dependent synthetase/ligase domain-containing protein</fullName>
    </recommendedName>
</protein>
<accession>A0ABQ9CID1</accession>
<organism evidence="2 3">
    <name type="scientific">Salix suchowensis</name>
    <dbReference type="NCBI Taxonomy" id="1278906"/>
    <lineage>
        <taxon>Eukaryota</taxon>
        <taxon>Viridiplantae</taxon>
        <taxon>Streptophyta</taxon>
        <taxon>Embryophyta</taxon>
        <taxon>Tracheophyta</taxon>
        <taxon>Spermatophyta</taxon>
        <taxon>Magnoliopsida</taxon>
        <taxon>eudicotyledons</taxon>
        <taxon>Gunneridae</taxon>
        <taxon>Pentapetalae</taxon>
        <taxon>rosids</taxon>
        <taxon>fabids</taxon>
        <taxon>Malpighiales</taxon>
        <taxon>Salicaceae</taxon>
        <taxon>Saliceae</taxon>
        <taxon>Salix</taxon>
    </lineage>
</organism>
<dbReference type="PANTHER" id="PTHR22754">
    <property type="entry name" value="DISCO-INTERACTING PROTEIN 2 DIP2 -RELATED"/>
    <property type="match status" value="1"/>
</dbReference>
<dbReference type="InterPro" id="IPR042099">
    <property type="entry name" value="ANL_N_sf"/>
</dbReference>
<keyword evidence="3" id="KW-1185">Reference proteome</keyword>
<dbReference type="SUPFAM" id="SSF56801">
    <property type="entry name" value="Acetyl-CoA synthetase-like"/>
    <property type="match status" value="1"/>
</dbReference>
<sequence length="183" mass="20476">MIYENYDPSFPDQPVVDLYLPVWANLPSFRSKPGFIWAEDGSNGAAKSSTIIYAQLNESAHSISTRLLTQLQRGDTVVILCSPGLELVQIIFGCHRAGLLCIPMFPPDPSFTKENHHHLVRVLSQTKPKAAIAQHDYIARVQHYLQRCCRSSPGSLPLISKTRKGVQIWARCLIMAVDQMNCT</sequence>
<gene>
    <name evidence="2" type="ORF">OIU77_020103</name>
</gene>
<comment type="caution">
    <text evidence="2">The sequence shown here is derived from an EMBL/GenBank/DDBJ whole genome shotgun (WGS) entry which is preliminary data.</text>
</comment>
<dbReference type="EMBL" id="JAPFFI010000003">
    <property type="protein sequence ID" value="KAJ6399484.1"/>
    <property type="molecule type" value="Genomic_DNA"/>
</dbReference>
<dbReference type="Proteomes" id="UP001141253">
    <property type="component" value="Chromosome 5"/>
</dbReference>
<proteinExistence type="predicted"/>
<dbReference type="Gene3D" id="3.40.50.12780">
    <property type="entry name" value="N-terminal domain of ligase-like"/>
    <property type="match status" value="1"/>
</dbReference>
<dbReference type="Pfam" id="PF00501">
    <property type="entry name" value="AMP-binding"/>
    <property type="match status" value="1"/>
</dbReference>
<reference evidence="2" key="2">
    <citation type="journal article" date="2023" name="Int. J. Mol. Sci.">
        <title>De Novo Assembly and Annotation of 11 Diverse Shrub Willow (Salix) Genomes Reveals Novel Gene Organization in Sex-Linked Regions.</title>
        <authorList>
            <person name="Hyden B."/>
            <person name="Feng K."/>
            <person name="Yates T.B."/>
            <person name="Jawdy S."/>
            <person name="Cereghino C."/>
            <person name="Smart L.B."/>
            <person name="Muchero W."/>
        </authorList>
    </citation>
    <scope>NUCLEOTIDE SEQUENCE</scope>
    <source>
        <tissue evidence="2">Shoot tip</tissue>
    </source>
</reference>
<name>A0ABQ9CID1_9ROSI</name>